<dbReference type="PRINTS" id="PR00301">
    <property type="entry name" value="HEATSHOCK70"/>
</dbReference>
<name>A0A1L9N5E3_ASPTC</name>
<keyword evidence="4" id="KW-1185">Reference proteome</keyword>
<evidence type="ECO:0000313" key="4">
    <source>
        <dbReference type="Proteomes" id="UP000184304"/>
    </source>
</evidence>
<accession>A0A1L9N5E3</accession>
<dbReference type="PANTHER" id="PTHR14187">
    <property type="entry name" value="ALPHA KINASE/ELONGATION FACTOR 2 KINASE"/>
    <property type="match status" value="1"/>
</dbReference>
<dbReference type="OMA" id="IYKHTME"/>
<dbReference type="EMBL" id="KV878203">
    <property type="protein sequence ID" value="OJI84533.1"/>
    <property type="molecule type" value="Genomic_DNA"/>
</dbReference>
<dbReference type="InterPro" id="IPR013126">
    <property type="entry name" value="Hsp_70_fam"/>
</dbReference>
<reference evidence="4" key="1">
    <citation type="journal article" date="2017" name="Genome Biol.">
        <title>Comparative genomics reveals high biological diversity and specific adaptations in the industrially and medically important fungal genus Aspergillus.</title>
        <authorList>
            <person name="de Vries R.P."/>
            <person name="Riley R."/>
            <person name="Wiebenga A."/>
            <person name="Aguilar-Osorio G."/>
            <person name="Amillis S."/>
            <person name="Uchima C.A."/>
            <person name="Anderluh G."/>
            <person name="Asadollahi M."/>
            <person name="Askin M."/>
            <person name="Barry K."/>
            <person name="Battaglia E."/>
            <person name="Bayram O."/>
            <person name="Benocci T."/>
            <person name="Braus-Stromeyer S.A."/>
            <person name="Caldana C."/>
            <person name="Canovas D."/>
            <person name="Cerqueira G.C."/>
            <person name="Chen F."/>
            <person name="Chen W."/>
            <person name="Choi C."/>
            <person name="Clum A."/>
            <person name="Dos Santos R.A."/>
            <person name="Damasio A.R."/>
            <person name="Diallinas G."/>
            <person name="Emri T."/>
            <person name="Fekete E."/>
            <person name="Flipphi M."/>
            <person name="Freyberg S."/>
            <person name="Gallo A."/>
            <person name="Gournas C."/>
            <person name="Habgood R."/>
            <person name="Hainaut M."/>
            <person name="Harispe M.L."/>
            <person name="Henrissat B."/>
            <person name="Hilden K.S."/>
            <person name="Hope R."/>
            <person name="Hossain A."/>
            <person name="Karabika E."/>
            <person name="Karaffa L."/>
            <person name="Karanyi Z."/>
            <person name="Krasevec N."/>
            <person name="Kuo A."/>
            <person name="Kusch H."/>
            <person name="LaButti K."/>
            <person name="Lagendijk E.L."/>
            <person name="Lapidus A."/>
            <person name="Levasseur A."/>
            <person name="Lindquist E."/>
            <person name="Lipzen A."/>
            <person name="Logrieco A.F."/>
            <person name="MacCabe A."/>
            <person name="Maekelae M.R."/>
            <person name="Malavazi I."/>
            <person name="Melin P."/>
            <person name="Meyer V."/>
            <person name="Mielnichuk N."/>
            <person name="Miskei M."/>
            <person name="Molnar A.P."/>
            <person name="Mule G."/>
            <person name="Ngan C.Y."/>
            <person name="Orejas M."/>
            <person name="Orosz E."/>
            <person name="Ouedraogo J.P."/>
            <person name="Overkamp K.M."/>
            <person name="Park H.-S."/>
            <person name="Perrone G."/>
            <person name="Piumi F."/>
            <person name="Punt P.J."/>
            <person name="Ram A.F."/>
            <person name="Ramon A."/>
            <person name="Rauscher S."/>
            <person name="Record E."/>
            <person name="Riano-Pachon D.M."/>
            <person name="Robert V."/>
            <person name="Roehrig J."/>
            <person name="Ruller R."/>
            <person name="Salamov A."/>
            <person name="Salih N.S."/>
            <person name="Samson R.A."/>
            <person name="Sandor E."/>
            <person name="Sanguinetti M."/>
            <person name="Schuetze T."/>
            <person name="Sepcic K."/>
            <person name="Shelest E."/>
            <person name="Sherlock G."/>
            <person name="Sophianopoulou V."/>
            <person name="Squina F.M."/>
            <person name="Sun H."/>
            <person name="Susca A."/>
            <person name="Todd R.B."/>
            <person name="Tsang A."/>
            <person name="Unkles S.E."/>
            <person name="van de Wiele N."/>
            <person name="van Rossen-Uffink D."/>
            <person name="Oliveira J.V."/>
            <person name="Vesth T.C."/>
            <person name="Visser J."/>
            <person name="Yu J.-H."/>
            <person name="Zhou M."/>
            <person name="Andersen M.R."/>
            <person name="Archer D.B."/>
            <person name="Baker S.E."/>
            <person name="Benoit I."/>
            <person name="Brakhage A.A."/>
            <person name="Braus G.H."/>
            <person name="Fischer R."/>
            <person name="Frisvad J.C."/>
            <person name="Goldman G.H."/>
            <person name="Houbraken J."/>
            <person name="Oakley B."/>
            <person name="Pocsi I."/>
            <person name="Scazzocchio C."/>
            <person name="Seiboth B."/>
            <person name="vanKuyk P.A."/>
            <person name="Wortman J."/>
            <person name="Dyer P.S."/>
            <person name="Grigoriev I.V."/>
        </authorList>
    </citation>
    <scope>NUCLEOTIDE SEQUENCE [LARGE SCALE GENOMIC DNA]</scope>
    <source>
        <strain evidence="4">CBS 134.48</strain>
    </source>
</reference>
<gene>
    <name evidence="3" type="ORF">ASPTUDRAFT_669200</name>
</gene>
<dbReference type="Proteomes" id="UP000184304">
    <property type="component" value="Unassembled WGS sequence"/>
</dbReference>
<dbReference type="Gene3D" id="3.30.420.40">
    <property type="match status" value="1"/>
</dbReference>
<dbReference type="GO" id="GO:0140662">
    <property type="term" value="F:ATP-dependent protein folding chaperone"/>
    <property type="evidence" value="ECO:0007669"/>
    <property type="project" value="InterPro"/>
</dbReference>
<proteinExistence type="predicted"/>
<dbReference type="VEuPathDB" id="FungiDB:ASPTUDRAFT_669200"/>
<evidence type="ECO:0000256" key="2">
    <source>
        <dbReference type="ARBA" id="ARBA00022840"/>
    </source>
</evidence>
<evidence type="ECO:0008006" key="5">
    <source>
        <dbReference type="Google" id="ProtNLM"/>
    </source>
</evidence>
<dbReference type="PANTHER" id="PTHR14187:SF82">
    <property type="entry name" value="FAMILY CHAPERONE, PUTATIVE (AFU_ORTHOLOGUE AFUA_7G08575)-RELATED"/>
    <property type="match status" value="1"/>
</dbReference>
<dbReference type="Pfam" id="PF00012">
    <property type="entry name" value="HSP70"/>
    <property type="match status" value="1"/>
</dbReference>
<evidence type="ECO:0000256" key="1">
    <source>
        <dbReference type="ARBA" id="ARBA00022741"/>
    </source>
</evidence>
<dbReference type="InterPro" id="IPR043129">
    <property type="entry name" value="ATPase_NBD"/>
</dbReference>
<sequence length="594" mass="66135">MVMTESISLRLLKSALPPLLSFPHFLFRICTIIYYSVSNMSNPRIVIGLDFGTTYSGVAWALRDCPDKPEVIMSWPGAGNRTTPKVPSTMAIKCGGRVHWGYQTNYLVGDNIRGMKLLLDEPQNSGYVASLIDAGLLKRSRIPAVTLTGMYLTGLVDHTKKILQRRFGPAAEQMEMKYVLTVPAIWSDKAKDATLKAASKAKIPQKDITLVSEPEAAALYCLNAIQPNSIENNDVVVVCDAGGGTVDLISYCVKTVSPLRLEEVSEGSGDICGSVLLDAAFKTFLNVLVNDKHLSGKSSELALKYWQDQIKPNFASDPDFEEETHFVPLPGLKDNPKIGLQDGFLQLEGAQIKKIFDPVVDRVKVQIVHQVNSARAKNMPVKAILLVGGFGSSEYLYHCIQETFSDIAVMQPPNSWSAVMLGAVRYGLGGNQVTNRIARCHYGIWHETHNPDTMAKFPDAKRFWDDLKERWYIRDMMKWYIHKGDEIHEGKPIRMGFDTTVAAGRTPSVFSRLKICLHNEAPERSDSSVYQLCTLTTDLSSVPTRYFTKHTNSKGTEYYTISHVMIMTPGSASIKFELEFNGQSYGEVQATYFD</sequence>
<dbReference type="GO" id="GO:0005524">
    <property type="term" value="F:ATP binding"/>
    <property type="evidence" value="ECO:0007669"/>
    <property type="project" value="UniProtKB-KW"/>
</dbReference>
<dbReference type="STRING" id="767770.A0A1L9N5E3"/>
<keyword evidence="1" id="KW-0547">Nucleotide-binding</keyword>
<keyword evidence="2" id="KW-0067">ATP-binding</keyword>
<protein>
    <recommendedName>
        <fullName evidence="5">Actin-like ATPase domain-containing protein</fullName>
    </recommendedName>
</protein>
<dbReference type="CDD" id="cd10170">
    <property type="entry name" value="ASKHA_NBD_HSP70"/>
    <property type="match status" value="1"/>
</dbReference>
<dbReference type="SUPFAM" id="SSF53067">
    <property type="entry name" value="Actin-like ATPase domain"/>
    <property type="match status" value="2"/>
</dbReference>
<dbReference type="OrthoDB" id="2963168at2759"/>
<dbReference type="AlphaFoldDB" id="A0A1L9N5E3"/>
<evidence type="ECO:0000313" key="3">
    <source>
        <dbReference type="EMBL" id="OJI84533.1"/>
    </source>
</evidence>
<organism evidence="3 4">
    <name type="scientific">Aspergillus tubingensis (strain CBS 134.48)</name>
    <dbReference type="NCBI Taxonomy" id="767770"/>
    <lineage>
        <taxon>Eukaryota</taxon>
        <taxon>Fungi</taxon>
        <taxon>Dikarya</taxon>
        <taxon>Ascomycota</taxon>
        <taxon>Pezizomycotina</taxon>
        <taxon>Eurotiomycetes</taxon>
        <taxon>Eurotiomycetidae</taxon>
        <taxon>Eurotiales</taxon>
        <taxon>Aspergillaceae</taxon>
        <taxon>Aspergillus</taxon>
        <taxon>Aspergillus subgen. Circumdati</taxon>
    </lineage>
</organism>